<evidence type="ECO:0000313" key="7">
    <source>
        <dbReference type="Proteomes" id="UP000635278"/>
    </source>
</evidence>
<accession>A0ABX0JNT1</accession>
<dbReference type="SUPFAM" id="SSF55781">
    <property type="entry name" value="GAF domain-like"/>
    <property type="match status" value="1"/>
</dbReference>
<dbReference type="RefSeq" id="WP_173582535.1">
    <property type="nucleotide sequence ID" value="NZ_WOTB01000005.1"/>
</dbReference>
<keyword evidence="2" id="KW-0238">DNA-binding</keyword>
<dbReference type="PANTHER" id="PTHR30136:SF24">
    <property type="entry name" value="HTH-TYPE TRANSCRIPTIONAL REPRESSOR ALLR"/>
    <property type="match status" value="1"/>
</dbReference>
<evidence type="ECO:0000313" key="6">
    <source>
        <dbReference type="EMBL" id="NHN84156.1"/>
    </source>
</evidence>
<dbReference type="Proteomes" id="UP000635278">
    <property type="component" value="Unassembled WGS sequence"/>
</dbReference>
<dbReference type="PROSITE" id="PS51077">
    <property type="entry name" value="HTH_ICLR"/>
    <property type="match status" value="1"/>
</dbReference>
<feature type="domain" description="IclR-ED" evidence="5">
    <location>
        <begin position="93"/>
        <end position="283"/>
    </location>
</feature>
<dbReference type="SMART" id="SM00346">
    <property type="entry name" value="HTH_ICLR"/>
    <property type="match status" value="1"/>
</dbReference>
<keyword evidence="1" id="KW-0805">Transcription regulation</keyword>
<dbReference type="Pfam" id="PF01614">
    <property type="entry name" value="IclR_C"/>
    <property type="match status" value="1"/>
</dbReference>
<dbReference type="InterPro" id="IPR029016">
    <property type="entry name" value="GAF-like_dom_sf"/>
</dbReference>
<dbReference type="Gene3D" id="1.10.10.10">
    <property type="entry name" value="Winged helix-like DNA-binding domain superfamily/Winged helix DNA-binding domain"/>
    <property type="match status" value="1"/>
</dbReference>
<evidence type="ECO:0000256" key="1">
    <source>
        <dbReference type="ARBA" id="ARBA00023015"/>
    </source>
</evidence>
<evidence type="ECO:0000259" key="4">
    <source>
        <dbReference type="PROSITE" id="PS51077"/>
    </source>
</evidence>
<keyword evidence="3" id="KW-0804">Transcription</keyword>
<dbReference type="Gene3D" id="3.30.450.40">
    <property type="match status" value="1"/>
</dbReference>
<organism evidence="6 7">
    <name type="scientific">Acetobacter musti</name>
    <dbReference type="NCBI Taxonomy" id="864732"/>
    <lineage>
        <taxon>Bacteria</taxon>
        <taxon>Pseudomonadati</taxon>
        <taxon>Pseudomonadota</taxon>
        <taxon>Alphaproteobacteria</taxon>
        <taxon>Acetobacterales</taxon>
        <taxon>Acetobacteraceae</taxon>
        <taxon>Acetobacter</taxon>
    </lineage>
</organism>
<name>A0ABX0JNT1_9PROT</name>
<dbReference type="InterPro" id="IPR014757">
    <property type="entry name" value="Tscrpt_reg_IclR_C"/>
</dbReference>
<dbReference type="Pfam" id="PF09339">
    <property type="entry name" value="HTH_IclR"/>
    <property type="match status" value="1"/>
</dbReference>
<protein>
    <submittedName>
        <fullName evidence="6">Helix-turn-helix domain-containing protein</fullName>
    </submittedName>
</protein>
<evidence type="ECO:0000259" key="5">
    <source>
        <dbReference type="PROSITE" id="PS51078"/>
    </source>
</evidence>
<evidence type="ECO:0000256" key="3">
    <source>
        <dbReference type="ARBA" id="ARBA00023163"/>
    </source>
</evidence>
<dbReference type="InterPro" id="IPR050707">
    <property type="entry name" value="HTH_MetabolicPath_Reg"/>
</dbReference>
<dbReference type="InterPro" id="IPR005471">
    <property type="entry name" value="Tscrpt_reg_IclR_N"/>
</dbReference>
<gene>
    <name evidence="6" type="ORF">GOB93_05790</name>
</gene>
<sequence>MNIVSVGECCMTEPYRQTKTDPAENQKADTSVKSAGRILDILDLLALRTEPVSLAEVRNVLALPKSSALLLLRTLVSRGYAMKNAEGRYYLDPILNAGGADWVGGPNCAMLRLVRPVMLTLSQAVRETVLYGVMQPDLTVRLVEKCVSPQVIRYDTDIANPVPAYCTAIGRSILAYSPTDFVEYYIQNTPMPPLTASTIVEPDAFRASLRHIREQGFAVNFEERMVGASSVAAPFFDSAGKVLGAINVGCVTSSFVEHRETILENLLSNVQDLTSRLRQINGVAA</sequence>
<reference evidence="6 7" key="1">
    <citation type="journal article" date="2020" name="Int. J. Syst. Evol. Microbiol.">
        <title>Novel acetic acid bacteria from cider fermentations: Acetobacter conturbans sp. nov. and Acetobacter fallax sp. nov.</title>
        <authorList>
            <person name="Sombolestani A.S."/>
            <person name="Cleenwerck I."/>
            <person name="Cnockaert M."/>
            <person name="Borremans W."/>
            <person name="Wieme A.D."/>
            <person name="De Vuyst L."/>
            <person name="Vandamme P."/>
        </authorList>
    </citation>
    <scope>NUCLEOTIDE SEQUENCE [LARGE SCALE GENOMIC DNA]</scope>
    <source>
        <strain evidence="6 7">LMG 30640</strain>
    </source>
</reference>
<dbReference type="InterPro" id="IPR036390">
    <property type="entry name" value="WH_DNA-bd_sf"/>
</dbReference>
<dbReference type="PROSITE" id="PS51078">
    <property type="entry name" value="ICLR_ED"/>
    <property type="match status" value="1"/>
</dbReference>
<dbReference type="PANTHER" id="PTHR30136">
    <property type="entry name" value="HELIX-TURN-HELIX TRANSCRIPTIONAL REGULATOR, ICLR FAMILY"/>
    <property type="match status" value="1"/>
</dbReference>
<keyword evidence="7" id="KW-1185">Reference proteome</keyword>
<dbReference type="InterPro" id="IPR036388">
    <property type="entry name" value="WH-like_DNA-bd_sf"/>
</dbReference>
<dbReference type="SUPFAM" id="SSF46785">
    <property type="entry name" value="Winged helix' DNA-binding domain"/>
    <property type="match status" value="1"/>
</dbReference>
<proteinExistence type="predicted"/>
<comment type="caution">
    <text evidence="6">The sequence shown here is derived from an EMBL/GenBank/DDBJ whole genome shotgun (WGS) entry which is preliminary data.</text>
</comment>
<feature type="domain" description="HTH iclR-type" evidence="4">
    <location>
        <begin position="32"/>
        <end position="93"/>
    </location>
</feature>
<evidence type="ECO:0000256" key="2">
    <source>
        <dbReference type="ARBA" id="ARBA00023125"/>
    </source>
</evidence>
<dbReference type="EMBL" id="WOTB01000005">
    <property type="protein sequence ID" value="NHN84156.1"/>
    <property type="molecule type" value="Genomic_DNA"/>
</dbReference>